<feature type="region of interest" description="Disordered" evidence="1">
    <location>
        <begin position="33"/>
        <end position="54"/>
    </location>
</feature>
<sequence>MTGKNMLERAASRCRTMAYIFLSFRPHKHKNLDRCAQSGKPNAKRLTVGTRQVL</sequence>
<name>A0A0E9XLH8_ANGAN</name>
<reference evidence="2" key="2">
    <citation type="journal article" date="2015" name="Fish Shellfish Immunol.">
        <title>Early steps in the European eel (Anguilla anguilla)-Vibrio vulnificus interaction in the gills: Role of the RtxA13 toxin.</title>
        <authorList>
            <person name="Callol A."/>
            <person name="Pajuelo D."/>
            <person name="Ebbesson L."/>
            <person name="Teles M."/>
            <person name="MacKenzie S."/>
            <person name="Amaro C."/>
        </authorList>
    </citation>
    <scope>NUCLEOTIDE SEQUENCE</scope>
</reference>
<dbReference type="EMBL" id="GBXM01005882">
    <property type="protein sequence ID" value="JAI02696.1"/>
    <property type="molecule type" value="Transcribed_RNA"/>
</dbReference>
<evidence type="ECO:0000313" key="2">
    <source>
        <dbReference type="EMBL" id="JAI02696.1"/>
    </source>
</evidence>
<accession>A0A0E9XLH8</accession>
<organism evidence="2">
    <name type="scientific">Anguilla anguilla</name>
    <name type="common">European freshwater eel</name>
    <name type="synonym">Muraena anguilla</name>
    <dbReference type="NCBI Taxonomy" id="7936"/>
    <lineage>
        <taxon>Eukaryota</taxon>
        <taxon>Metazoa</taxon>
        <taxon>Chordata</taxon>
        <taxon>Craniata</taxon>
        <taxon>Vertebrata</taxon>
        <taxon>Euteleostomi</taxon>
        <taxon>Actinopterygii</taxon>
        <taxon>Neopterygii</taxon>
        <taxon>Teleostei</taxon>
        <taxon>Anguilliformes</taxon>
        <taxon>Anguillidae</taxon>
        <taxon>Anguilla</taxon>
    </lineage>
</organism>
<dbReference type="AlphaFoldDB" id="A0A0E9XLH8"/>
<evidence type="ECO:0000256" key="1">
    <source>
        <dbReference type="SAM" id="MobiDB-lite"/>
    </source>
</evidence>
<reference evidence="2" key="1">
    <citation type="submission" date="2014-11" db="EMBL/GenBank/DDBJ databases">
        <authorList>
            <person name="Amaro Gonzalez C."/>
        </authorList>
    </citation>
    <scope>NUCLEOTIDE SEQUENCE</scope>
</reference>
<proteinExistence type="predicted"/>
<protein>
    <submittedName>
        <fullName evidence="2">Uncharacterized protein</fullName>
    </submittedName>
</protein>